<reference evidence="2" key="1">
    <citation type="journal article" date="2019" name="Int. J. Syst. Evol. Microbiol.">
        <title>The Global Catalogue of Microorganisms (GCM) 10K type strain sequencing project: providing services to taxonomists for standard genome sequencing and annotation.</title>
        <authorList>
            <consortium name="The Broad Institute Genomics Platform"/>
            <consortium name="The Broad Institute Genome Sequencing Center for Infectious Disease"/>
            <person name="Wu L."/>
            <person name="Ma J."/>
        </authorList>
    </citation>
    <scope>NUCLEOTIDE SEQUENCE [LARGE SCALE GENOMIC DNA]</scope>
    <source>
        <strain evidence="2">KCTC 42964</strain>
    </source>
</reference>
<dbReference type="InterPro" id="IPR029069">
    <property type="entry name" value="HotDog_dom_sf"/>
</dbReference>
<dbReference type="SUPFAM" id="SSF54637">
    <property type="entry name" value="Thioesterase/thiol ester dehydrase-isomerase"/>
    <property type="match status" value="1"/>
</dbReference>
<keyword evidence="2" id="KW-1185">Reference proteome</keyword>
<evidence type="ECO:0008006" key="3">
    <source>
        <dbReference type="Google" id="ProtNLM"/>
    </source>
</evidence>
<dbReference type="EMBL" id="JBHRTR010000054">
    <property type="protein sequence ID" value="MFC3230954.1"/>
    <property type="molecule type" value="Genomic_DNA"/>
</dbReference>
<dbReference type="RefSeq" id="WP_379906423.1">
    <property type="nucleotide sequence ID" value="NZ_JBHRTR010000054.1"/>
</dbReference>
<gene>
    <name evidence="1" type="ORF">ACFOGJ_27155</name>
</gene>
<organism evidence="1 2">
    <name type="scientific">Marinibaculum pumilum</name>
    <dbReference type="NCBI Taxonomy" id="1766165"/>
    <lineage>
        <taxon>Bacteria</taxon>
        <taxon>Pseudomonadati</taxon>
        <taxon>Pseudomonadota</taxon>
        <taxon>Alphaproteobacteria</taxon>
        <taxon>Rhodospirillales</taxon>
        <taxon>Rhodospirillaceae</taxon>
        <taxon>Marinibaculum</taxon>
    </lineage>
</organism>
<proteinExistence type="predicted"/>
<protein>
    <recommendedName>
        <fullName evidence="3">N-terminal of MaoC-like dehydratase domain-containing protein</fullName>
    </recommendedName>
</protein>
<dbReference type="Gene3D" id="3.10.129.10">
    <property type="entry name" value="Hotdog Thioesterase"/>
    <property type="match status" value="1"/>
</dbReference>
<comment type="caution">
    <text evidence="1">The sequence shown here is derived from an EMBL/GenBank/DDBJ whole genome shotgun (WGS) entry which is preliminary data.</text>
</comment>
<dbReference type="Proteomes" id="UP001595528">
    <property type="component" value="Unassembled WGS sequence"/>
</dbReference>
<name>A0ABV7L8L2_9PROT</name>
<evidence type="ECO:0000313" key="1">
    <source>
        <dbReference type="EMBL" id="MFC3230954.1"/>
    </source>
</evidence>
<evidence type="ECO:0000313" key="2">
    <source>
        <dbReference type="Proteomes" id="UP001595528"/>
    </source>
</evidence>
<accession>A0ABV7L8L2</accession>
<sequence length="316" mass="34277">MTQAFATETALCGPWRHPRQMLAEQTYDGHASLHDDAKAAELGFSGAPIEGPTHFSQFDPLLYRLWGPDWFARGCISAHFQTMCVEGDQVRAFVALPDPAAGDIPLVRIWAEKQDGSQVLTGSASLGPDHPETELDARRARLKPHGPLVVLQDLKTGPLPGVEPAVMAADQHMGDLYPFSLAAKLKLITEPSPLYTADGAAGGPFDRAIIPFEMVSVLSYYGSKGADIPVRKPSIGLFADLEIRMVDGPLLVGRPYEIAREIVALSDSRRTESYWLRTTIRDPGNGPVRAVTLLNSAVLKDSYPDYQAELEAMGGA</sequence>